<dbReference type="AlphaFoldDB" id="A0A9P6NXZ3"/>
<evidence type="ECO:0000256" key="1">
    <source>
        <dbReference type="SAM" id="Phobius"/>
    </source>
</evidence>
<protein>
    <submittedName>
        <fullName evidence="2">Uncharacterized protein</fullName>
    </submittedName>
</protein>
<feature type="transmembrane region" description="Helical" evidence="1">
    <location>
        <begin position="6"/>
        <end position="24"/>
    </location>
</feature>
<name>A0A9P6NXZ3_9BASI</name>
<keyword evidence="1" id="KW-0812">Transmembrane</keyword>
<evidence type="ECO:0000313" key="2">
    <source>
        <dbReference type="EMBL" id="KAG0152388.1"/>
    </source>
</evidence>
<keyword evidence="1" id="KW-0472">Membrane</keyword>
<gene>
    <name evidence="2" type="ORF">CROQUDRAFT_142312</name>
</gene>
<evidence type="ECO:0000313" key="3">
    <source>
        <dbReference type="Proteomes" id="UP000886653"/>
    </source>
</evidence>
<dbReference type="EMBL" id="MU167208">
    <property type="protein sequence ID" value="KAG0152388.1"/>
    <property type="molecule type" value="Genomic_DNA"/>
</dbReference>
<dbReference type="Proteomes" id="UP000886653">
    <property type="component" value="Unassembled WGS sequence"/>
</dbReference>
<accession>A0A9P6NXZ3</accession>
<reference evidence="2" key="1">
    <citation type="submission" date="2013-11" db="EMBL/GenBank/DDBJ databases">
        <title>Genome sequence of the fusiform rust pathogen reveals effectors for host alternation and coevolution with pine.</title>
        <authorList>
            <consortium name="DOE Joint Genome Institute"/>
            <person name="Smith K."/>
            <person name="Pendleton A."/>
            <person name="Kubisiak T."/>
            <person name="Anderson C."/>
            <person name="Salamov A."/>
            <person name="Aerts A."/>
            <person name="Riley R."/>
            <person name="Clum A."/>
            <person name="Lindquist E."/>
            <person name="Ence D."/>
            <person name="Campbell M."/>
            <person name="Kronenberg Z."/>
            <person name="Feau N."/>
            <person name="Dhillon B."/>
            <person name="Hamelin R."/>
            <person name="Burleigh J."/>
            <person name="Smith J."/>
            <person name="Yandell M."/>
            <person name="Nelson C."/>
            <person name="Grigoriev I."/>
            <person name="Davis J."/>
        </authorList>
    </citation>
    <scope>NUCLEOTIDE SEQUENCE</scope>
    <source>
        <strain evidence="2">G11</strain>
    </source>
</reference>
<sequence length="123" mass="13902">MFCSNLQTIIIILMASSILFVIGLPQNTSYPKNYTLPSTDVVDCKTMFSWVPHEQGIYCKDSQKVLHKCLQRADVGQMMGLNCYAYLDWKDLTGYTTNTVEPVVPCSAWDTVDKVNGQKYMST</sequence>
<organism evidence="2 3">
    <name type="scientific">Cronartium quercuum f. sp. fusiforme G11</name>
    <dbReference type="NCBI Taxonomy" id="708437"/>
    <lineage>
        <taxon>Eukaryota</taxon>
        <taxon>Fungi</taxon>
        <taxon>Dikarya</taxon>
        <taxon>Basidiomycota</taxon>
        <taxon>Pucciniomycotina</taxon>
        <taxon>Pucciniomycetes</taxon>
        <taxon>Pucciniales</taxon>
        <taxon>Coleosporiaceae</taxon>
        <taxon>Cronartium</taxon>
    </lineage>
</organism>
<keyword evidence="3" id="KW-1185">Reference proteome</keyword>
<proteinExistence type="predicted"/>
<comment type="caution">
    <text evidence="2">The sequence shown here is derived from an EMBL/GenBank/DDBJ whole genome shotgun (WGS) entry which is preliminary data.</text>
</comment>
<keyword evidence="1" id="KW-1133">Transmembrane helix</keyword>